<dbReference type="RefSeq" id="WP_007218088.1">
    <property type="nucleotide sequence ID" value="NZ_JH724088.1"/>
</dbReference>
<dbReference type="EMBL" id="AGXG01000084">
    <property type="protein sequence ID" value="EIY27134.1"/>
    <property type="molecule type" value="Genomic_DNA"/>
</dbReference>
<keyword evidence="2" id="KW-1185">Reference proteome</keyword>
<evidence type="ECO:0000313" key="2">
    <source>
        <dbReference type="Proteomes" id="UP000003741"/>
    </source>
</evidence>
<proteinExistence type="predicted"/>
<name>I9F2J9_9BACE</name>
<protein>
    <submittedName>
        <fullName evidence="1">Uncharacterized protein</fullName>
    </submittedName>
</protein>
<dbReference type="HOGENOM" id="CLU_2068438_0_0_10"/>
<comment type="caution">
    <text evidence="1">The sequence shown here is derived from an EMBL/GenBank/DDBJ whole genome shotgun (WGS) entry which is preliminary data.</text>
</comment>
<accession>I9F2J9</accession>
<dbReference type="PATRIC" id="fig|997874.3.peg.3935"/>
<dbReference type="Proteomes" id="UP000003741">
    <property type="component" value="Unassembled WGS sequence"/>
</dbReference>
<evidence type="ECO:0000313" key="1">
    <source>
        <dbReference type="EMBL" id="EIY27134.1"/>
    </source>
</evidence>
<reference evidence="1 2" key="1">
    <citation type="submission" date="2012-02" db="EMBL/GenBank/DDBJ databases">
        <title>The Genome Sequence of Bacteroides cellulosilyticus CL02T12C19.</title>
        <authorList>
            <consortium name="The Broad Institute Genome Sequencing Platform"/>
            <person name="Earl A."/>
            <person name="Ward D."/>
            <person name="Feldgarden M."/>
            <person name="Gevers D."/>
            <person name="Zitomersky N.L."/>
            <person name="Coyne M.J."/>
            <person name="Comstock L.E."/>
            <person name="Young S.K."/>
            <person name="Zeng Q."/>
            <person name="Gargeya S."/>
            <person name="Fitzgerald M."/>
            <person name="Haas B."/>
            <person name="Abouelleil A."/>
            <person name="Alvarado L."/>
            <person name="Arachchi H.M."/>
            <person name="Berlin A."/>
            <person name="Chapman S.B."/>
            <person name="Gearin G."/>
            <person name="Goldberg J."/>
            <person name="Griggs A."/>
            <person name="Gujja S."/>
            <person name="Hansen M."/>
            <person name="Heiman D."/>
            <person name="Howarth C."/>
            <person name="Larimer J."/>
            <person name="Lui A."/>
            <person name="MacDonald P.J.P."/>
            <person name="McCowen C."/>
            <person name="Montmayeur A."/>
            <person name="Murphy C."/>
            <person name="Neiman D."/>
            <person name="Pearson M."/>
            <person name="Priest M."/>
            <person name="Roberts A."/>
            <person name="Saif S."/>
            <person name="Shea T."/>
            <person name="Sisk P."/>
            <person name="Stolte C."/>
            <person name="Sykes S."/>
            <person name="Wortman J."/>
            <person name="Nusbaum C."/>
            <person name="Birren B."/>
        </authorList>
    </citation>
    <scope>NUCLEOTIDE SEQUENCE [LARGE SCALE GENOMIC DNA]</scope>
    <source>
        <strain evidence="1 2">CL02T12C19</strain>
    </source>
</reference>
<sequence length="118" mass="13606">MNTKDLINQIEISGIITRSQLYTIIRRANGGDKEAKSACFKENTVFADEEIKEIELNKLRKEARKKYSSFGWREKNVLQGSNLKLNLCCFRGSTPVYWVLSDNGSFEYYITREINVVG</sequence>
<dbReference type="OrthoDB" id="9865311at2"/>
<gene>
    <name evidence="1" type="ORF">HMPREF1062_03848</name>
</gene>
<organism evidence="1 2">
    <name type="scientific">Bacteroides cellulosilyticus CL02T12C19</name>
    <dbReference type="NCBI Taxonomy" id="997874"/>
    <lineage>
        <taxon>Bacteria</taxon>
        <taxon>Pseudomonadati</taxon>
        <taxon>Bacteroidota</taxon>
        <taxon>Bacteroidia</taxon>
        <taxon>Bacteroidales</taxon>
        <taxon>Bacteroidaceae</taxon>
        <taxon>Bacteroides</taxon>
    </lineage>
</organism>
<dbReference type="AlphaFoldDB" id="I9F2J9"/>